<accession>A0AAD5V1E2</accession>
<keyword evidence="12" id="KW-1185">Reference proteome</keyword>
<dbReference type="SUPFAM" id="SSF58038">
    <property type="entry name" value="SNARE fusion complex"/>
    <property type="match status" value="1"/>
</dbReference>
<dbReference type="InterPro" id="IPR039899">
    <property type="entry name" value="BET1_SNARE"/>
</dbReference>
<reference evidence="11" key="1">
    <citation type="submission" date="2022-07" db="EMBL/GenBank/DDBJ databases">
        <title>Genome Sequence of Physisporinus lineatus.</title>
        <authorList>
            <person name="Buettner E."/>
        </authorList>
    </citation>
    <scope>NUCLEOTIDE SEQUENCE</scope>
    <source>
        <strain evidence="11">VT162</strain>
    </source>
</reference>
<evidence type="ECO:0000256" key="8">
    <source>
        <dbReference type="ARBA" id="ARBA00046280"/>
    </source>
</evidence>
<feature type="transmembrane region" description="Helical" evidence="9">
    <location>
        <begin position="86"/>
        <end position="107"/>
    </location>
</feature>
<dbReference type="Proteomes" id="UP001212997">
    <property type="component" value="Unassembled WGS sequence"/>
</dbReference>
<dbReference type="PROSITE" id="PS50192">
    <property type="entry name" value="T_SNARE"/>
    <property type="match status" value="1"/>
</dbReference>
<comment type="subcellular location">
    <subcellularLocation>
        <location evidence="8">Endomembrane system</location>
        <topology evidence="8">Single-pass type IV membrane protein</topology>
    </subcellularLocation>
    <subcellularLocation>
        <location evidence="1">Golgi apparatus membrane</location>
    </subcellularLocation>
</comment>
<evidence type="ECO:0000256" key="1">
    <source>
        <dbReference type="ARBA" id="ARBA00004394"/>
    </source>
</evidence>
<evidence type="ECO:0000256" key="7">
    <source>
        <dbReference type="ARBA" id="ARBA00023136"/>
    </source>
</evidence>
<keyword evidence="3 9" id="KW-0812">Transmembrane</keyword>
<evidence type="ECO:0000256" key="2">
    <source>
        <dbReference type="ARBA" id="ARBA00022448"/>
    </source>
</evidence>
<keyword evidence="7 9" id="KW-0472">Membrane</keyword>
<dbReference type="InterPro" id="IPR000727">
    <property type="entry name" value="T_SNARE_dom"/>
</dbReference>
<dbReference type="Gene3D" id="1.20.5.110">
    <property type="match status" value="1"/>
</dbReference>
<organism evidence="11 12">
    <name type="scientific">Meripilus lineatus</name>
    <dbReference type="NCBI Taxonomy" id="2056292"/>
    <lineage>
        <taxon>Eukaryota</taxon>
        <taxon>Fungi</taxon>
        <taxon>Dikarya</taxon>
        <taxon>Basidiomycota</taxon>
        <taxon>Agaricomycotina</taxon>
        <taxon>Agaricomycetes</taxon>
        <taxon>Polyporales</taxon>
        <taxon>Meripilaceae</taxon>
        <taxon>Meripilus</taxon>
    </lineage>
</organism>
<dbReference type="EMBL" id="JANAWD010000219">
    <property type="protein sequence ID" value="KAJ3483659.1"/>
    <property type="molecule type" value="Genomic_DNA"/>
</dbReference>
<evidence type="ECO:0000313" key="11">
    <source>
        <dbReference type="EMBL" id="KAJ3483659.1"/>
    </source>
</evidence>
<dbReference type="GO" id="GO:0000139">
    <property type="term" value="C:Golgi membrane"/>
    <property type="evidence" value="ECO:0007669"/>
    <property type="project" value="UniProtKB-SubCell"/>
</dbReference>
<evidence type="ECO:0000256" key="3">
    <source>
        <dbReference type="ARBA" id="ARBA00022692"/>
    </source>
</evidence>
<evidence type="ECO:0000313" key="12">
    <source>
        <dbReference type="Proteomes" id="UP001212997"/>
    </source>
</evidence>
<protein>
    <recommendedName>
        <fullName evidence="10">t-SNARE coiled-coil homology domain-containing protein</fullName>
    </recommendedName>
</protein>
<name>A0AAD5V1E2_9APHY</name>
<evidence type="ECO:0000256" key="6">
    <source>
        <dbReference type="ARBA" id="ARBA00023034"/>
    </source>
</evidence>
<dbReference type="PANTHER" id="PTHR12791">
    <property type="entry name" value="GOLGI SNARE BET1-RELATED"/>
    <property type="match status" value="1"/>
</dbReference>
<evidence type="ECO:0000256" key="9">
    <source>
        <dbReference type="SAM" id="Phobius"/>
    </source>
</evidence>
<keyword evidence="4" id="KW-0653">Protein transport</keyword>
<evidence type="ECO:0000256" key="4">
    <source>
        <dbReference type="ARBA" id="ARBA00022927"/>
    </source>
</evidence>
<keyword evidence="2" id="KW-0813">Transport</keyword>
<dbReference type="AlphaFoldDB" id="A0AAD5V1E2"/>
<dbReference type="CDD" id="cd15853">
    <property type="entry name" value="SNARE_Bet1"/>
    <property type="match status" value="1"/>
</dbReference>
<keyword evidence="5 9" id="KW-1133">Transmembrane helix</keyword>
<evidence type="ECO:0000259" key="10">
    <source>
        <dbReference type="PROSITE" id="PS50192"/>
    </source>
</evidence>
<dbReference type="GO" id="GO:0015031">
    <property type="term" value="P:protein transport"/>
    <property type="evidence" value="ECO:0007669"/>
    <property type="project" value="UniProtKB-KW"/>
</dbReference>
<comment type="caution">
    <text evidence="11">The sequence shown here is derived from an EMBL/GenBank/DDBJ whole genome shotgun (WGS) entry which is preliminary data.</text>
</comment>
<sequence>MSSSRDRVEDTYETQNDQRLDDLHTKLRTLRSVTTDIYDDVERQNSTLDATRNTFNSFGSSLAQSSRRASQAFGIGKGGVKSWRNIGYCIVTIMALWMVWKIMWWWYPATPSSPSAPVPP</sequence>
<dbReference type="SMART" id="SM00397">
    <property type="entry name" value="t_SNARE"/>
    <property type="match status" value="1"/>
</dbReference>
<keyword evidence="6" id="KW-0333">Golgi apparatus</keyword>
<proteinExistence type="predicted"/>
<gene>
    <name evidence="11" type="ORF">NLI96_g6154</name>
</gene>
<evidence type="ECO:0000256" key="5">
    <source>
        <dbReference type="ARBA" id="ARBA00022989"/>
    </source>
</evidence>
<feature type="domain" description="T-SNARE coiled-coil homology" evidence="10">
    <location>
        <begin position="10"/>
        <end position="72"/>
    </location>
</feature>